<comment type="function">
    <text evidence="4">Histone-binding component that specifically recognizes H3 tails trimethylated on 'Lys-4' (H3K4me3), which mark transcription start sites of virtually all active genes.</text>
</comment>
<organism evidence="6 7">
    <name type="scientific">Cucumis melo</name>
    <name type="common">Muskmelon</name>
    <dbReference type="NCBI Taxonomy" id="3656"/>
    <lineage>
        <taxon>Eukaryota</taxon>
        <taxon>Viridiplantae</taxon>
        <taxon>Streptophyta</taxon>
        <taxon>Embryophyta</taxon>
        <taxon>Tracheophyta</taxon>
        <taxon>Spermatophyta</taxon>
        <taxon>Magnoliopsida</taxon>
        <taxon>eudicotyledons</taxon>
        <taxon>Gunneridae</taxon>
        <taxon>Pentapetalae</taxon>
        <taxon>rosids</taxon>
        <taxon>fabids</taxon>
        <taxon>Cucurbitales</taxon>
        <taxon>Cucurbitaceae</taxon>
        <taxon>Benincaseae</taxon>
        <taxon>Cucumis</taxon>
    </lineage>
</organism>
<gene>
    <name evidence="7" type="primary">LOC107992128</name>
</gene>
<feature type="compositionally biased region" description="Low complexity" evidence="5">
    <location>
        <begin position="66"/>
        <end position="79"/>
    </location>
</feature>
<dbReference type="InterPro" id="IPR011011">
    <property type="entry name" value="Znf_FYVE_PHD"/>
</dbReference>
<evidence type="ECO:0000256" key="2">
    <source>
        <dbReference type="ARBA" id="ARBA00022771"/>
    </source>
</evidence>
<evidence type="ECO:0000256" key="3">
    <source>
        <dbReference type="ARBA" id="ARBA00022833"/>
    </source>
</evidence>
<comment type="domain">
    <text evidence="4">The PHD-type zinc finger mediates the binding to H3K4me3.</text>
</comment>
<dbReference type="GO" id="GO:0000976">
    <property type="term" value="F:transcription cis-regulatory region binding"/>
    <property type="evidence" value="ECO:0007669"/>
    <property type="project" value="TreeGrafter"/>
</dbReference>
<dbReference type="Gene3D" id="3.30.40.10">
    <property type="entry name" value="Zinc/RING finger domain, C3HC4 (zinc finger)"/>
    <property type="match status" value="1"/>
</dbReference>
<sequence length="142" mass="16422">MTVEQYDAEFDMLSRFALEMIATEVARADEFVRGLRRRLFNIINDMPTVFEVVTNIAKQQVKEKSSTANGSKSKSSFKSSEAEMQGTCARQSQARKEIETYEEDKDEHSDILCRACGENYASDEFWICCDIYEKWFHGKFVV</sequence>
<dbReference type="PANTHER" id="PTHR12321">
    <property type="entry name" value="CPG BINDING PROTEIN"/>
    <property type="match status" value="1"/>
</dbReference>
<dbReference type="AlphaFoldDB" id="A0A1S4E514"/>
<dbReference type="GO" id="GO:0005634">
    <property type="term" value="C:nucleus"/>
    <property type="evidence" value="ECO:0007669"/>
    <property type="project" value="UniProtKB-SubCell"/>
</dbReference>
<dbReference type="InterPro" id="IPR013083">
    <property type="entry name" value="Znf_RING/FYVE/PHD"/>
</dbReference>
<keyword evidence="3 4" id="KW-0862">Zinc</keyword>
<evidence type="ECO:0000256" key="1">
    <source>
        <dbReference type="ARBA" id="ARBA00022723"/>
    </source>
</evidence>
<dbReference type="GO" id="GO:0006355">
    <property type="term" value="P:regulation of DNA-templated transcription"/>
    <property type="evidence" value="ECO:0007669"/>
    <property type="project" value="UniProtKB-UniRule"/>
</dbReference>
<evidence type="ECO:0000256" key="5">
    <source>
        <dbReference type="SAM" id="MobiDB-lite"/>
    </source>
</evidence>
<keyword evidence="2 4" id="KW-0863">Zinc-finger</keyword>
<feature type="region of interest" description="Disordered" evidence="5">
    <location>
        <begin position="61"/>
        <end position="102"/>
    </location>
</feature>
<dbReference type="PANTHER" id="PTHR12321:SF172">
    <property type="entry name" value="PHD FINGER PROTEIN ALFIN-LIKE 9"/>
    <property type="match status" value="1"/>
</dbReference>
<keyword evidence="6" id="KW-1185">Reference proteome</keyword>
<evidence type="ECO:0000313" key="7">
    <source>
        <dbReference type="RefSeq" id="XP_016903323.2"/>
    </source>
</evidence>
<dbReference type="Proteomes" id="UP001652600">
    <property type="component" value="Chromosome 8"/>
</dbReference>
<dbReference type="InParanoid" id="A0A1S4E514"/>
<name>A0A1S4E514_CUCME</name>
<comment type="similarity">
    <text evidence="4">Belongs to the Alfin family.</text>
</comment>
<protein>
    <recommendedName>
        <fullName evidence="4">PHD finger protein ALFIN-LIKE</fullName>
    </recommendedName>
</protein>
<dbReference type="GeneID" id="107992128"/>
<evidence type="ECO:0000313" key="6">
    <source>
        <dbReference type="Proteomes" id="UP001652600"/>
    </source>
</evidence>
<dbReference type="GO" id="GO:0003712">
    <property type="term" value="F:transcription coregulator activity"/>
    <property type="evidence" value="ECO:0007669"/>
    <property type="project" value="TreeGrafter"/>
</dbReference>
<keyword evidence="4" id="KW-0805">Transcription regulation</keyword>
<dbReference type="InterPro" id="IPR045104">
    <property type="entry name" value="Alfin"/>
</dbReference>
<dbReference type="GO" id="GO:0008270">
    <property type="term" value="F:zinc ion binding"/>
    <property type="evidence" value="ECO:0007669"/>
    <property type="project" value="UniProtKB-KW"/>
</dbReference>
<comment type="subunit">
    <text evidence="4">Interacts with H3K4me3 and to a lesser extent with H3K4me2.</text>
</comment>
<dbReference type="SUPFAM" id="SSF57903">
    <property type="entry name" value="FYVE/PHD zinc finger"/>
    <property type="match status" value="1"/>
</dbReference>
<evidence type="ECO:0000256" key="4">
    <source>
        <dbReference type="RuleBase" id="RU369089"/>
    </source>
</evidence>
<proteinExistence type="inferred from homology"/>
<keyword evidence="1 4" id="KW-0479">Metal-binding</keyword>
<dbReference type="GO" id="GO:0042393">
    <property type="term" value="F:histone binding"/>
    <property type="evidence" value="ECO:0007669"/>
    <property type="project" value="UniProtKB-UniRule"/>
</dbReference>
<accession>A0A1S4E514</accession>
<dbReference type="KEGG" id="cmo:107992128"/>
<comment type="subcellular location">
    <subcellularLocation>
        <location evidence="4">Nucleus</location>
    </subcellularLocation>
</comment>
<keyword evidence="4" id="KW-0804">Transcription</keyword>
<keyword evidence="4" id="KW-0539">Nucleus</keyword>
<reference evidence="7" key="1">
    <citation type="submission" date="2025-08" db="UniProtKB">
        <authorList>
            <consortium name="RefSeq"/>
        </authorList>
    </citation>
    <scope>IDENTIFICATION</scope>
    <source>
        <tissue evidence="7">Stem</tissue>
    </source>
</reference>
<dbReference type="GO" id="GO:0006325">
    <property type="term" value="P:chromatin organization"/>
    <property type="evidence" value="ECO:0007669"/>
    <property type="project" value="UniProtKB-UniRule"/>
</dbReference>
<dbReference type="RefSeq" id="XP_016903323.2">
    <property type="nucleotide sequence ID" value="XM_017047834.2"/>
</dbReference>
<keyword evidence="4" id="KW-0156">Chromatin regulator</keyword>